<proteinExistence type="predicted"/>
<keyword evidence="1" id="KW-0378">Hydrolase</keyword>
<dbReference type="AlphaFoldDB" id="A0A3N5CUU4"/>
<dbReference type="OrthoDB" id="7389193at2"/>
<dbReference type="InterPro" id="IPR029058">
    <property type="entry name" value="AB_hydrolase_fold"/>
</dbReference>
<dbReference type="SUPFAM" id="SSF53474">
    <property type="entry name" value="alpha/beta-Hydrolases"/>
    <property type="match status" value="1"/>
</dbReference>
<gene>
    <name evidence="1" type="ORF">EG799_01145</name>
</gene>
<reference evidence="1 2" key="1">
    <citation type="submission" date="2018-11" db="EMBL/GenBank/DDBJ databases">
        <title>Erythrobacter spongiae sp. nov., isolated from a marine sponge.</title>
        <authorList>
            <person name="Zhuang L."/>
            <person name="Luo L."/>
        </authorList>
    </citation>
    <scope>NUCLEOTIDE SEQUENCE [LARGE SCALE GENOMIC DNA]</scope>
    <source>
        <strain evidence="1 2">HN-E23</strain>
    </source>
</reference>
<dbReference type="RefSeq" id="WP_123877804.1">
    <property type="nucleotide sequence ID" value="NZ_RPFZ01000001.1"/>
</dbReference>
<accession>A0A3N5CUU4</accession>
<protein>
    <submittedName>
        <fullName evidence="1">Alpha/beta hydrolase</fullName>
    </submittedName>
</protein>
<evidence type="ECO:0000313" key="1">
    <source>
        <dbReference type="EMBL" id="RPF70389.1"/>
    </source>
</evidence>
<comment type="caution">
    <text evidence="1">The sequence shown here is derived from an EMBL/GenBank/DDBJ whole genome shotgun (WGS) entry which is preliminary data.</text>
</comment>
<name>A0A3N5CUU4_9SPHN</name>
<keyword evidence="2" id="KW-1185">Reference proteome</keyword>
<organism evidence="1 2">
    <name type="scientific">Aurantiacibacter spongiae</name>
    <dbReference type="NCBI Taxonomy" id="2488860"/>
    <lineage>
        <taxon>Bacteria</taxon>
        <taxon>Pseudomonadati</taxon>
        <taxon>Pseudomonadota</taxon>
        <taxon>Alphaproteobacteria</taxon>
        <taxon>Sphingomonadales</taxon>
        <taxon>Erythrobacteraceae</taxon>
        <taxon>Aurantiacibacter</taxon>
    </lineage>
</organism>
<evidence type="ECO:0000313" key="2">
    <source>
        <dbReference type="Proteomes" id="UP000275232"/>
    </source>
</evidence>
<dbReference type="Gene3D" id="3.40.50.1820">
    <property type="entry name" value="alpha/beta hydrolase"/>
    <property type="match status" value="1"/>
</dbReference>
<dbReference type="GO" id="GO:0016787">
    <property type="term" value="F:hydrolase activity"/>
    <property type="evidence" value="ECO:0007669"/>
    <property type="project" value="UniProtKB-KW"/>
</dbReference>
<sequence length="179" mass="19767">MLRRTLNARGFVAEGWRQGINTGADPAKLGQLENRIRHLHAKHDAKVLLIGWSLGGLYARVLGHRIPQHLDLVMTVASPFSGDRRANRAWKVYEKLNDHSVDDPPFEDDIAAKPPVPTIAVWSGADGIVAPECCRGKQDESDYQVRIDAPHFTIGTSRACIEKLIAAIAEVDAEREKSS</sequence>
<dbReference type="Proteomes" id="UP000275232">
    <property type="component" value="Unassembled WGS sequence"/>
</dbReference>
<dbReference type="EMBL" id="RPFZ01000001">
    <property type="protein sequence ID" value="RPF70389.1"/>
    <property type="molecule type" value="Genomic_DNA"/>
</dbReference>